<dbReference type="Proteomes" id="UP000799424">
    <property type="component" value="Unassembled WGS sequence"/>
</dbReference>
<evidence type="ECO:0000313" key="2">
    <source>
        <dbReference type="Proteomes" id="UP000799424"/>
    </source>
</evidence>
<gene>
    <name evidence="1" type="ORF">CC86DRAFT_422728</name>
</gene>
<keyword evidence="2" id="KW-1185">Reference proteome</keyword>
<dbReference type="AlphaFoldDB" id="A0A6A6ZQT9"/>
<accession>A0A6A6ZQT9</accession>
<evidence type="ECO:0000313" key="1">
    <source>
        <dbReference type="EMBL" id="KAF2822794.1"/>
    </source>
</evidence>
<reference evidence="1" key="1">
    <citation type="journal article" date="2020" name="Stud. Mycol.">
        <title>101 Dothideomycetes genomes: a test case for predicting lifestyles and emergence of pathogens.</title>
        <authorList>
            <person name="Haridas S."/>
            <person name="Albert R."/>
            <person name="Binder M."/>
            <person name="Bloem J."/>
            <person name="Labutti K."/>
            <person name="Salamov A."/>
            <person name="Andreopoulos B."/>
            <person name="Baker S."/>
            <person name="Barry K."/>
            <person name="Bills G."/>
            <person name="Bluhm B."/>
            <person name="Cannon C."/>
            <person name="Castanera R."/>
            <person name="Culley D."/>
            <person name="Daum C."/>
            <person name="Ezra D."/>
            <person name="Gonzalez J."/>
            <person name="Henrissat B."/>
            <person name="Kuo A."/>
            <person name="Liang C."/>
            <person name="Lipzen A."/>
            <person name="Lutzoni F."/>
            <person name="Magnuson J."/>
            <person name="Mondo S."/>
            <person name="Nolan M."/>
            <person name="Ohm R."/>
            <person name="Pangilinan J."/>
            <person name="Park H.-J."/>
            <person name="Ramirez L."/>
            <person name="Alfaro M."/>
            <person name="Sun H."/>
            <person name="Tritt A."/>
            <person name="Yoshinaga Y."/>
            <person name="Zwiers L.-H."/>
            <person name="Turgeon B."/>
            <person name="Goodwin S."/>
            <person name="Spatafora J."/>
            <person name="Crous P."/>
            <person name="Grigoriev I."/>
        </authorList>
    </citation>
    <scope>NUCLEOTIDE SEQUENCE</scope>
    <source>
        <strain evidence="1">CBS 113818</strain>
    </source>
</reference>
<name>A0A6A6ZQT9_9PLEO</name>
<dbReference type="EMBL" id="MU006233">
    <property type="protein sequence ID" value="KAF2822794.1"/>
    <property type="molecule type" value="Genomic_DNA"/>
</dbReference>
<proteinExistence type="predicted"/>
<organism evidence="1 2">
    <name type="scientific">Ophiobolus disseminans</name>
    <dbReference type="NCBI Taxonomy" id="1469910"/>
    <lineage>
        <taxon>Eukaryota</taxon>
        <taxon>Fungi</taxon>
        <taxon>Dikarya</taxon>
        <taxon>Ascomycota</taxon>
        <taxon>Pezizomycotina</taxon>
        <taxon>Dothideomycetes</taxon>
        <taxon>Pleosporomycetidae</taxon>
        <taxon>Pleosporales</taxon>
        <taxon>Pleosporineae</taxon>
        <taxon>Phaeosphaeriaceae</taxon>
        <taxon>Ophiobolus</taxon>
    </lineage>
</organism>
<sequence>MPLIRSPDIWINYLPSASLKCPSSSCTRPTRTCCAAVSSINEVDLDASLATRHWCCRTRSLHWNPSKGVLCKAPFSSAGADVLSRITGENTDVDPGEGEGRDLREAEVIRSWLFVDNSFRAPELRSPNETTVLVEVNLPNPKVANLGLEKCCMVSIVSRNEPVHFYFSGTLITASKLFVNYIPPGY</sequence>
<protein>
    <submittedName>
        <fullName evidence="1">Uncharacterized protein</fullName>
    </submittedName>
</protein>